<evidence type="ECO:0000313" key="1">
    <source>
        <dbReference type="EMBL" id="AAP99256.1"/>
    </source>
</evidence>
<dbReference type="PATRIC" id="fig|167539.5.peg.217"/>
<organism evidence="1 2">
    <name type="scientific">Prochlorococcus marinus (strain SARG / CCMP1375 / SS120)</name>
    <dbReference type="NCBI Taxonomy" id="167539"/>
    <lineage>
        <taxon>Bacteria</taxon>
        <taxon>Bacillati</taxon>
        <taxon>Cyanobacteriota</taxon>
        <taxon>Cyanophyceae</taxon>
        <taxon>Synechococcales</taxon>
        <taxon>Prochlorococcaceae</taxon>
        <taxon>Prochlorococcus</taxon>
    </lineage>
</organism>
<proteinExistence type="predicted"/>
<gene>
    <name evidence="1" type="ordered locus">Pro_0210</name>
</gene>
<dbReference type="EMBL" id="AE017126">
    <property type="protein sequence ID" value="AAP99256.1"/>
    <property type="molecule type" value="Genomic_DNA"/>
</dbReference>
<dbReference type="Proteomes" id="UP000001420">
    <property type="component" value="Chromosome"/>
</dbReference>
<dbReference type="RefSeq" id="WP_011124365.1">
    <property type="nucleotide sequence ID" value="NC_005042.1"/>
</dbReference>
<dbReference type="KEGG" id="pma:Pro_0210"/>
<dbReference type="EnsemblBacteria" id="AAP99256">
    <property type="protein sequence ID" value="AAP99256"/>
    <property type="gene ID" value="Pro_0210"/>
</dbReference>
<dbReference type="GO" id="GO:0016787">
    <property type="term" value="F:hydrolase activity"/>
    <property type="evidence" value="ECO:0007669"/>
    <property type="project" value="UniProtKB-KW"/>
</dbReference>
<sequence>MTLNLFSLQSILQKGILSFAVLISFISPTIAEALEITSFGHSALLIKGGGHAVLLNPFKAVGCAAGLIEPNVNPDIILASSELVDEGSWNKQGVFFVKPGSYRINGLRLEGFSASHDRVGGRRLGYGTFWQWMQGGLNFVHLGGIAGPLNDQDKLFLGRPDVLVIGVGGGSKVYNGKEAAQLVNELNPKIVIPVQYVRGTAPNSCDQTGIQPFLDATQGIESRQVGSTYTIPNTLPETTTINLMP</sequence>
<dbReference type="STRING" id="167539.Pro_0210"/>
<dbReference type="HOGENOM" id="CLU_070010_3_0_3"/>
<dbReference type="PANTHER" id="PTHR39189">
    <property type="entry name" value="UPF0173 METAL-DEPENDENT HYDROLASE YTKL"/>
    <property type="match status" value="1"/>
</dbReference>
<dbReference type="InterPro" id="IPR036866">
    <property type="entry name" value="RibonucZ/Hydroxyglut_hydro"/>
</dbReference>
<dbReference type="OrthoDB" id="9789133at2"/>
<dbReference type="AlphaFoldDB" id="Q7VE05"/>
<keyword evidence="1" id="KW-0378">Hydrolase</keyword>
<dbReference type="Gene3D" id="3.60.15.10">
    <property type="entry name" value="Ribonuclease Z/Hydroxyacylglutathione hydrolase-like"/>
    <property type="match status" value="1"/>
</dbReference>
<dbReference type="PANTHER" id="PTHR39189:SF1">
    <property type="entry name" value="UPF0173 METAL-DEPENDENT HYDROLASE YTKL"/>
    <property type="match status" value="1"/>
</dbReference>
<dbReference type="eggNOG" id="COG2220">
    <property type="taxonomic scope" value="Bacteria"/>
</dbReference>
<accession>Q7VE05</accession>
<reference evidence="1 2" key="1">
    <citation type="journal article" date="2003" name="Proc. Natl. Acad. Sci. U.S.A.">
        <title>Genome sequence of the cyanobacterium Prochlorococcus marinus SS120, a nearly minimal oxyphototrophic genome.</title>
        <authorList>
            <person name="Dufresne A."/>
            <person name="Salanoubat M."/>
            <person name="Partensky F."/>
            <person name="Artiguenave F."/>
            <person name="Axmann I.M."/>
            <person name="Barbe V."/>
            <person name="Duprat S."/>
            <person name="Galperin M.Y."/>
            <person name="Koonin E.V."/>
            <person name="Le Gall F."/>
            <person name="Makarova K.S."/>
            <person name="Ostrowski M."/>
            <person name="Oztas S."/>
            <person name="Robert C."/>
            <person name="Rogozin I.B."/>
            <person name="Scanlan D.J."/>
            <person name="Tandeau de Marsac N."/>
            <person name="Weissenbach J."/>
            <person name="Wincker P."/>
            <person name="Wolf Y.I."/>
            <person name="Hess W.R."/>
        </authorList>
    </citation>
    <scope>NUCLEOTIDE SEQUENCE [LARGE SCALE GENOMIC DNA]</scope>
    <source>
        <strain evidence="2">SARG / CCMP1375 / SS120</strain>
    </source>
</reference>
<keyword evidence="2" id="KW-1185">Reference proteome</keyword>
<dbReference type="SUPFAM" id="SSF56281">
    <property type="entry name" value="Metallo-hydrolase/oxidoreductase"/>
    <property type="match status" value="1"/>
</dbReference>
<evidence type="ECO:0000313" key="2">
    <source>
        <dbReference type="Proteomes" id="UP000001420"/>
    </source>
</evidence>
<dbReference type="Pfam" id="PF13483">
    <property type="entry name" value="Lactamase_B_3"/>
    <property type="match status" value="1"/>
</dbReference>
<name>Q7VE05_PROMA</name>
<protein>
    <submittedName>
        <fullName evidence="1">Inactivated Zn-dependent hydrolase of the beta-lactamase fold</fullName>
    </submittedName>
</protein>